<reference evidence="1" key="1">
    <citation type="journal article" date="2015" name="Nature">
        <title>Complex archaea that bridge the gap between prokaryotes and eukaryotes.</title>
        <authorList>
            <person name="Spang A."/>
            <person name="Saw J.H."/>
            <person name="Jorgensen S.L."/>
            <person name="Zaremba-Niedzwiedzka K."/>
            <person name="Martijn J."/>
            <person name="Lind A.E."/>
            <person name="van Eijk R."/>
            <person name="Schleper C."/>
            <person name="Guy L."/>
            <person name="Ettema T.J."/>
        </authorList>
    </citation>
    <scope>NUCLEOTIDE SEQUENCE</scope>
</reference>
<organism evidence="1">
    <name type="scientific">marine sediment metagenome</name>
    <dbReference type="NCBI Taxonomy" id="412755"/>
    <lineage>
        <taxon>unclassified sequences</taxon>
        <taxon>metagenomes</taxon>
        <taxon>ecological metagenomes</taxon>
    </lineage>
</organism>
<name>A0A0F9JUH9_9ZZZZ</name>
<gene>
    <name evidence="1" type="ORF">LCGC14_1410470</name>
</gene>
<sequence>MQRRDKIKVQELINCFRYKAGKKLISGNRTDLIRQRDRAKVYEECATDLERLLVGDDQPKPTDSN</sequence>
<proteinExistence type="predicted"/>
<dbReference type="AlphaFoldDB" id="A0A0F9JUH9"/>
<accession>A0A0F9JUH9</accession>
<comment type="caution">
    <text evidence="1">The sequence shown here is derived from an EMBL/GenBank/DDBJ whole genome shotgun (WGS) entry which is preliminary data.</text>
</comment>
<evidence type="ECO:0000313" key="1">
    <source>
        <dbReference type="EMBL" id="KKM73449.1"/>
    </source>
</evidence>
<dbReference type="EMBL" id="LAZR01009302">
    <property type="protein sequence ID" value="KKM73449.1"/>
    <property type="molecule type" value="Genomic_DNA"/>
</dbReference>
<protein>
    <submittedName>
        <fullName evidence="1">Uncharacterized protein</fullName>
    </submittedName>
</protein>